<dbReference type="OrthoDB" id="416119at2759"/>
<dbReference type="Pfam" id="PF13966">
    <property type="entry name" value="zf-RVT"/>
    <property type="match status" value="2"/>
</dbReference>
<keyword evidence="4" id="KW-1185">Reference proteome</keyword>
<evidence type="ECO:0000256" key="1">
    <source>
        <dbReference type="SAM" id="MobiDB-lite"/>
    </source>
</evidence>
<feature type="non-terminal residue" evidence="3">
    <location>
        <position position="708"/>
    </location>
</feature>
<gene>
    <name evidence="3" type="ORF">NHX12_025827</name>
</gene>
<dbReference type="PANTHER" id="PTHR19446">
    <property type="entry name" value="REVERSE TRANSCRIPTASES"/>
    <property type="match status" value="1"/>
</dbReference>
<sequence>GLLLHPQVDHSSNRLKRRLAVRSRVQTQRIERIQKKRADVPCTWPTVAGLKQAVQEQLTRVTSVQTVDENGDVIHPDQTCGIPGRKITDSLVLIRDTICYARDRNIRLIVLNLDFEKAFDRVSHQYLFRVLKKMGFPERALNLTDDYGLASGSKLNRGKTQALFYGPWAETDKTGLPLTINTTDIKILGEREPVSPVRGLAIGEPTTVWRNVNHPALPNRLRDLSWMTAHEILPVRSVMHSRGMGANPTCPRQGCGAHETVRHVLWECTAAGDQWAMAGSLQFPYLPAGEVLTAQLVLYGVSPKKVPPALFQKQWLTLSAIKDAIWTSRNLLVRKRMLIPPVAVIRMAAATLKVVVAAGGRPRTQPQRSLASVPIRTVPCTWPTVAGLKQAVQEQLTRVTSVQTVDENGDVIHPDQTCGIPGRKITDSLVLIRDTICYARDRNIRLIVLNLDFEKAFDRVSHQALNLTDDYGLASGSKLNRGKTQALFYGPWAETDKTGLPLTINTTDIKILGEREPVSPVRGLAIGEPTTVWRNVNHPALPNRLRDLSWMTAHEILPVRSVMHSRGMGANPTCPRQGCGAHETVRHVLWECTAAGDQWAMAGSLQFPYLPAGEVLTAQLVLYGVSPKKVPPALFQKQWLTLSAIKDAIWTSRNLLVRKRMLIPPVAVIRMAAATLKVVVAAGGRPRTQPQRSLASVPIRTWEPEPHN</sequence>
<feature type="region of interest" description="Disordered" evidence="1">
    <location>
        <begin position="688"/>
        <end position="708"/>
    </location>
</feature>
<dbReference type="InterPro" id="IPR026960">
    <property type="entry name" value="RVT-Znf"/>
</dbReference>
<evidence type="ECO:0000313" key="4">
    <source>
        <dbReference type="Proteomes" id="UP001148018"/>
    </source>
</evidence>
<dbReference type="AlphaFoldDB" id="A0A9Q0EGF4"/>
<feature type="domain" description="Reverse transcriptase zinc-binding" evidence="2">
    <location>
        <begin position="207"/>
        <end position="275"/>
    </location>
</feature>
<reference evidence="3" key="1">
    <citation type="submission" date="2022-07" db="EMBL/GenBank/DDBJ databases">
        <title>Chromosome-level genome of Muraenolepis orangiensis.</title>
        <authorList>
            <person name="Kim J."/>
        </authorList>
    </citation>
    <scope>NUCLEOTIDE SEQUENCE</scope>
    <source>
        <strain evidence="3">KU_S4_2022</strain>
        <tissue evidence="3">Muscle</tissue>
    </source>
</reference>
<feature type="domain" description="Reverse transcriptase zinc-binding" evidence="2">
    <location>
        <begin position="531"/>
        <end position="599"/>
    </location>
</feature>
<proteinExistence type="predicted"/>
<organism evidence="3 4">
    <name type="scientific">Muraenolepis orangiensis</name>
    <name type="common">Patagonian moray cod</name>
    <dbReference type="NCBI Taxonomy" id="630683"/>
    <lineage>
        <taxon>Eukaryota</taxon>
        <taxon>Metazoa</taxon>
        <taxon>Chordata</taxon>
        <taxon>Craniata</taxon>
        <taxon>Vertebrata</taxon>
        <taxon>Euteleostomi</taxon>
        <taxon>Actinopterygii</taxon>
        <taxon>Neopterygii</taxon>
        <taxon>Teleostei</taxon>
        <taxon>Neoteleostei</taxon>
        <taxon>Acanthomorphata</taxon>
        <taxon>Zeiogadaria</taxon>
        <taxon>Gadariae</taxon>
        <taxon>Gadiformes</taxon>
        <taxon>Muraenolepidoidei</taxon>
        <taxon>Muraenolepididae</taxon>
        <taxon>Muraenolepis</taxon>
    </lineage>
</organism>
<name>A0A9Q0EGF4_9TELE</name>
<accession>A0A9Q0EGF4</accession>
<evidence type="ECO:0000313" key="3">
    <source>
        <dbReference type="EMBL" id="KAJ3606306.1"/>
    </source>
</evidence>
<comment type="caution">
    <text evidence="3">The sequence shown here is derived from an EMBL/GenBank/DDBJ whole genome shotgun (WGS) entry which is preliminary data.</text>
</comment>
<dbReference type="EMBL" id="JANIIK010000042">
    <property type="protein sequence ID" value="KAJ3606306.1"/>
    <property type="molecule type" value="Genomic_DNA"/>
</dbReference>
<dbReference type="Proteomes" id="UP001148018">
    <property type="component" value="Unassembled WGS sequence"/>
</dbReference>
<evidence type="ECO:0000259" key="2">
    <source>
        <dbReference type="Pfam" id="PF13966"/>
    </source>
</evidence>
<protein>
    <recommendedName>
        <fullName evidence="2">Reverse transcriptase zinc-binding domain-containing protein</fullName>
    </recommendedName>
</protein>